<dbReference type="Proteomes" id="UP001356427">
    <property type="component" value="Unassembled WGS sequence"/>
</dbReference>
<reference evidence="1 2" key="1">
    <citation type="submission" date="2021-04" db="EMBL/GenBank/DDBJ databases">
        <authorList>
            <person name="De Guttry C."/>
            <person name="Zahm M."/>
            <person name="Klopp C."/>
            <person name="Cabau C."/>
            <person name="Louis A."/>
            <person name="Berthelot C."/>
            <person name="Parey E."/>
            <person name="Roest Crollius H."/>
            <person name="Montfort J."/>
            <person name="Robinson-Rechavi M."/>
            <person name="Bucao C."/>
            <person name="Bouchez O."/>
            <person name="Gislard M."/>
            <person name="Lluch J."/>
            <person name="Milhes M."/>
            <person name="Lampietro C."/>
            <person name="Lopez Roques C."/>
            <person name="Donnadieu C."/>
            <person name="Braasch I."/>
            <person name="Desvignes T."/>
            <person name="Postlethwait J."/>
            <person name="Bobe J."/>
            <person name="Wedekind C."/>
            <person name="Guiguen Y."/>
        </authorList>
    </citation>
    <scope>NUCLEOTIDE SEQUENCE [LARGE SCALE GENOMIC DNA]</scope>
    <source>
        <strain evidence="1">Cs_M1</strain>
        <tissue evidence="1">Blood</tissue>
    </source>
</reference>
<proteinExistence type="predicted"/>
<comment type="caution">
    <text evidence="1">The sequence shown here is derived from an EMBL/GenBank/DDBJ whole genome shotgun (WGS) entry which is preliminary data.</text>
</comment>
<gene>
    <name evidence="1" type="ORF">J4Q44_G00149050</name>
</gene>
<protein>
    <submittedName>
        <fullName evidence="1">Uncharacterized protein</fullName>
    </submittedName>
</protein>
<accession>A0AAN8MAA2</accession>
<keyword evidence="2" id="KW-1185">Reference proteome</keyword>
<sequence length="96" mass="10289">MGSSSSPVLTPLRPPDDLKSNILKAQAEAALKSSLEEHVVIGDKNTNLQEAAASQAEGAWWPYGQQLLPFPNWTSRDAGVMGPAQTHTADLCWGQC</sequence>
<dbReference type="AlphaFoldDB" id="A0AAN8MAA2"/>
<organism evidence="1 2">
    <name type="scientific">Coregonus suidteri</name>
    <dbReference type="NCBI Taxonomy" id="861788"/>
    <lineage>
        <taxon>Eukaryota</taxon>
        <taxon>Metazoa</taxon>
        <taxon>Chordata</taxon>
        <taxon>Craniata</taxon>
        <taxon>Vertebrata</taxon>
        <taxon>Euteleostomi</taxon>
        <taxon>Actinopterygii</taxon>
        <taxon>Neopterygii</taxon>
        <taxon>Teleostei</taxon>
        <taxon>Protacanthopterygii</taxon>
        <taxon>Salmoniformes</taxon>
        <taxon>Salmonidae</taxon>
        <taxon>Coregoninae</taxon>
        <taxon>Coregonus</taxon>
    </lineage>
</organism>
<name>A0AAN8MAA2_9TELE</name>
<evidence type="ECO:0000313" key="2">
    <source>
        <dbReference type="Proteomes" id="UP001356427"/>
    </source>
</evidence>
<evidence type="ECO:0000313" key="1">
    <source>
        <dbReference type="EMBL" id="KAK6315376.1"/>
    </source>
</evidence>
<dbReference type="EMBL" id="JAGTTL010000012">
    <property type="protein sequence ID" value="KAK6315376.1"/>
    <property type="molecule type" value="Genomic_DNA"/>
</dbReference>